<evidence type="ECO:0000256" key="1">
    <source>
        <dbReference type="SAM" id="MobiDB-lite"/>
    </source>
</evidence>
<reference evidence="2" key="1">
    <citation type="submission" date="2025-08" db="UniProtKB">
        <authorList>
            <consortium name="Ensembl"/>
        </authorList>
    </citation>
    <scope>IDENTIFICATION</scope>
</reference>
<protein>
    <submittedName>
        <fullName evidence="2">Uncharacterized protein</fullName>
    </submittedName>
</protein>
<reference evidence="2" key="2">
    <citation type="submission" date="2025-09" db="UniProtKB">
        <authorList>
            <consortium name="Ensembl"/>
        </authorList>
    </citation>
    <scope>IDENTIFICATION</scope>
</reference>
<dbReference type="Proteomes" id="UP000261420">
    <property type="component" value="Unplaced"/>
</dbReference>
<dbReference type="AlphaFoldDB" id="A0A3B4V4Q6"/>
<evidence type="ECO:0000313" key="2">
    <source>
        <dbReference type="Ensembl" id="ENSSDUP00000025562.1"/>
    </source>
</evidence>
<evidence type="ECO:0000313" key="3">
    <source>
        <dbReference type="Proteomes" id="UP000261420"/>
    </source>
</evidence>
<organism evidence="2 3">
    <name type="scientific">Seriola dumerili</name>
    <name type="common">Greater amberjack</name>
    <name type="synonym">Caranx dumerili</name>
    <dbReference type="NCBI Taxonomy" id="41447"/>
    <lineage>
        <taxon>Eukaryota</taxon>
        <taxon>Metazoa</taxon>
        <taxon>Chordata</taxon>
        <taxon>Craniata</taxon>
        <taxon>Vertebrata</taxon>
        <taxon>Euteleostomi</taxon>
        <taxon>Actinopterygii</taxon>
        <taxon>Neopterygii</taxon>
        <taxon>Teleostei</taxon>
        <taxon>Neoteleostei</taxon>
        <taxon>Acanthomorphata</taxon>
        <taxon>Carangaria</taxon>
        <taxon>Carangiformes</taxon>
        <taxon>Carangidae</taxon>
        <taxon>Seriola</taxon>
    </lineage>
</organism>
<sequence length="148" mass="15911">IASWLPSPRCKDKRSTLWPSRMNLWPGSGCGVTEGLDERTCTTRRSRLTLRGPGGGTSTTSDPTTEQDNAYACTAGGGGGIRLASTTSPKPHIHCSSMEACFQKIESSGEFFVCARQRENTFVLSRCIEHRVGVQVSGVRRGLSGEAC</sequence>
<dbReference type="Ensembl" id="ENSSDUT00000026028.1">
    <property type="protein sequence ID" value="ENSSDUP00000025562.1"/>
    <property type="gene ID" value="ENSSDUG00000018547.1"/>
</dbReference>
<keyword evidence="3" id="KW-1185">Reference proteome</keyword>
<accession>A0A3B4V4Q6</accession>
<proteinExistence type="predicted"/>
<name>A0A3B4V4Q6_SERDU</name>
<feature type="region of interest" description="Disordered" evidence="1">
    <location>
        <begin position="47"/>
        <end position="67"/>
    </location>
</feature>